<name>A0A2G8JE45_STIJA</name>
<sequence length="361" mass="40105">MSNSSYIMIPLISSVFLFCMTVGGASEVPRHNPRHFGHRRQVSFGSRPDPVLQSGGIPEDLLELRHLKVKGAALGVQQYAALILKRFKHTSRSLKGFLAQVILPAVFILFAMIFSTLKGPIQQPQSLLLAPWIYQPESNVLYSNENGLNALSNIMEEELTDGSGIGTRCTAGDHLKDDGFPCEKSGLTDWVKPQYPKELLEEYLNGSLMCSCSTGFQKCPDDAEGPSPSYRVLQTTDTLHNLTSMNLSDYVIKTTEDFILKRFGGMSFLLENELATLQANETEALIDDWILLNETLANLPQCSSESQDANLFGGQIRKLRKRSSGVAIKSKLFSQVMNRACCYQIEHTLVIETLIRALHLS</sequence>
<feature type="region of interest" description="Disordered" evidence="1">
    <location>
        <begin position="31"/>
        <end position="51"/>
    </location>
</feature>
<accession>A0A2G8JE45</accession>
<keyword evidence="2" id="KW-1133">Transmembrane helix</keyword>
<keyword evidence="2" id="KW-0472">Membrane</keyword>
<dbReference type="EMBL" id="MRZV01002323">
    <property type="protein sequence ID" value="PIK33995.1"/>
    <property type="molecule type" value="Genomic_DNA"/>
</dbReference>
<evidence type="ECO:0000256" key="1">
    <source>
        <dbReference type="SAM" id="MobiDB-lite"/>
    </source>
</evidence>
<keyword evidence="2" id="KW-0812">Transmembrane</keyword>
<feature type="compositionally biased region" description="Basic residues" evidence="1">
    <location>
        <begin position="31"/>
        <end position="41"/>
    </location>
</feature>
<comment type="caution">
    <text evidence="3">The sequence shown here is derived from an EMBL/GenBank/DDBJ whole genome shotgun (WGS) entry which is preliminary data.</text>
</comment>
<dbReference type="STRING" id="307972.A0A2G8JE45"/>
<keyword evidence="3" id="KW-0547">Nucleotide-binding</keyword>
<keyword evidence="3" id="KW-0067">ATP-binding</keyword>
<protein>
    <submittedName>
        <fullName evidence="3">Putative ATP-binding cassette sub-family A member 1</fullName>
    </submittedName>
</protein>
<evidence type="ECO:0000313" key="4">
    <source>
        <dbReference type="Proteomes" id="UP000230750"/>
    </source>
</evidence>
<feature type="transmembrane region" description="Helical" evidence="2">
    <location>
        <begin position="96"/>
        <end position="117"/>
    </location>
</feature>
<proteinExistence type="predicted"/>
<dbReference type="Proteomes" id="UP000230750">
    <property type="component" value="Unassembled WGS sequence"/>
</dbReference>
<gene>
    <name evidence="3" type="ORF">BSL78_29185</name>
</gene>
<dbReference type="AlphaFoldDB" id="A0A2G8JE45"/>
<organism evidence="3 4">
    <name type="scientific">Stichopus japonicus</name>
    <name type="common">Sea cucumber</name>
    <dbReference type="NCBI Taxonomy" id="307972"/>
    <lineage>
        <taxon>Eukaryota</taxon>
        <taxon>Metazoa</taxon>
        <taxon>Echinodermata</taxon>
        <taxon>Eleutherozoa</taxon>
        <taxon>Echinozoa</taxon>
        <taxon>Holothuroidea</taxon>
        <taxon>Aspidochirotacea</taxon>
        <taxon>Aspidochirotida</taxon>
        <taxon>Stichopodidae</taxon>
        <taxon>Apostichopus</taxon>
    </lineage>
</organism>
<dbReference type="OrthoDB" id="9803764at2759"/>
<keyword evidence="4" id="KW-1185">Reference proteome</keyword>
<feature type="transmembrane region" description="Helical" evidence="2">
    <location>
        <begin position="6"/>
        <end position="25"/>
    </location>
</feature>
<dbReference type="GO" id="GO:0005524">
    <property type="term" value="F:ATP binding"/>
    <property type="evidence" value="ECO:0007669"/>
    <property type="project" value="UniProtKB-KW"/>
</dbReference>
<evidence type="ECO:0000313" key="3">
    <source>
        <dbReference type="EMBL" id="PIK33995.1"/>
    </source>
</evidence>
<reference evidence="3 4" key="1">
    <citation type="journal article" date="2017" name="PLoS Biol.">
        <title>The sea cucumber genome provides insights into morphological evolution and visceral regeneration.</title>
        <authorList>
            <person name="Zhang X."/>
            <person name="Sun L."/>
            <person name="Yuan J."/>
            <person name="Sun Y."/>
            <person name="Gao Y."/>
            <person name="Zhang L."/>
            <person name="Li S."/>
            <person name="Dai H."/>
            <person name="Hamel J.F."/>
            <person name="Liu C."/>
            <person name="Yu Y."/>
            <person name="Liu S."/>
            <person name="Lin W."/>
            <person name="Guo K."/>
            <person name="Jin S."/>
            <person name="Xu P."/>
            <person name="Storey K.B."/>
            <person name="Huan P."/>
            <person name="Zhang T."/>
            <person name="Zhou Y."/>
            <person name="Zhang J."/>
            <person name="Lin C."/>
            <person name="Li X."/>
            <person name="Xing L."/>
            <person name="Huo D."/>
            <person name="Sun M."/>
            <person name="Wang L."/>
            <person name="Mercier A."/>
            <person name="Li F."/>
            <person name="Yang H."/>
            <person name="Xiang J."/>
        </authorList>
    </citation>
    <scope>NUCLEOTIDE SEQUENCE [LARGE SCALE GENOMIC DNA]</scope>
    <source>
        <strain evidence="3">Shaxun</strain>
        <tissue evidence="3">Muscle</tissue>
    </source>
</reference>
<evidence type="ECO:0000256" key="2">
    <source>
        <dbReference type="SAM" id="Phobius"/>
    </source>
</evidence>